<evidence type="ECO:0000313" key="2">
    <source>
        <dbReference type="Proteomes" id="UP000005178"/>
    </source>
</evidence>
<protein>
    <recommendedName>
        <fullName evidence="3">DUF1737 domain-containing protein</fullName>
    </recommendedName>
</protein>
<keyword evidence="2" id="KW-1185">Reference proteome</keyword>
<comment type="caution">
    <text evidence="1">The sequence shown here is derived from an EMBL/GenBank/DDBJ whole genome shotgun (WGS) entry which is preliminary data.</text>
</comment>
<dbReference type="STRING" id="445971.ANASTE_00080"/>
<evidence type="ECO:0000313" key="1">
    <source>
        <dbReference type="EMBL" id="EDS73511.1"/>
    </source>
</evidence>
<dbReference type="Proteomes" id="UP000005178">
    <property type="component" value="Unassembled WGS sequence"/>
</dbReference>
<proteinExistence type="predicted"/>
<accession>B1C5U2</accession>
<evidence type="ECO:0008006" key="3">
    <source>
        <dbReference type="Google" id="ProtNLM"/>
    </source>
</evidence>
<reference evidence="1" key="1">
    <citation type="submission" date="2008-01" db="EMBL/GenBank/DDBJ databases">
        <authorList>
            <person name="Fulton L."/>
            <person name="Clifton S."/>
            <person name="Fulton B."/>
            <person name="Xu J."/>
            <person name="Minx P."/>
            <person name="Pepin K.H."/>
            <person name="Johnson M."/>
            <person name="Thiruvilangam P."/>
            <person name="Bhonagiri V."/>
            <person name="Nash W.E."/>
            <person name="Mardis E.R."/>
            <person name="Wilson R.K."/>
        </authorList>
    </citation>
    <scope>NUCLEOTIDE SEQUENCE [LARGE SCALE GENOMIC DNA]</scope>
    <source>
        <strain evidence="1">DSM 17244</strain>
    </source>
</reference>
<dbReference type="RefSeq" id="WP_007049536.1">
    <property type="nucleotide sequence ID" value="NZ_DS560017.1"/>
</dbReference>
<dbReference type="GeneID" id="98001501"/>
<name>B1C5U2_9FIRM</name>
<reference evidence="1" key="2">
    <citation type="submission" date="2013-08" db="EMBL/GenBank/DDBJ databases">
        <title>Draft genome sequence of Anaerofustis stercorihominis (DSM 17244).</title>
        <authorList>
            <person name="Sudarsanam P."/>
            <person name="Ley R."/>
            <person name="Guruge J."/>
            <person name="Turnbaugh P.J."/>
            <person name="Mahowald M."/>
            <person name="Liep D."/>
            <person name="Gordon J."/>
        </authorList>
    </citation>
    <scope>NUCLEOTIDE SEQUENCE</scope>
    <source>
        <strain evidence="1">DSM 17244</strain>
    </source>
</reference>
<organism evidence="1 2">
    <name type="scientific">Anaerofustis stercorihominis DSM 17244</name>
    <dbReference type="NCBI Taxonomy" id="445971"/>
    <lineage>
        <taxon>Bacteria</taxon>
        <taxon>Bacillati</taxon>
        <taxon>Bacillota</taxon>
        <taxon>Clostridia</taxon>
        <taxon>Eubacteriales</taxon>
        <taxon>Eubacteriaceae</taxon>
        <taxon>Anaerofustis</taxon>
    </lineage>
</organism>
<dbReference type="EMBL" id="ABIL02000003">
    <property type="protein sequence ID" value="EDS73511.1"/>
    <property type="molecule type" value="Genomic_DNA"/>
</dbReference>
<dbReference type="AlphaFoldDB" id="B1C5U2"/>
<dbReference type="HOGENOM" id="CLU_3039861_0_0_9"/>
<gene>
    <name evidence="1" type="ORF">ANASTE_00080</name>
</gene>
<sequence length="54" mass="6115">MIDVKCISGDPEYIESELASLISDGYEVMDMTTNLYPSTSGYRKETTIYLKKTI</sequence>